<dbReference type="Gene3D" id="1.25.40.10">
    <property type="entry name" value="Tetratricopeptide repeat domain"/>
    <property type="match status" value="1"/>
</dbReference>
<dbReference type="Pfam" id="PF13424">
    <property type="entry name" value="TPR_12"/>
    <property type="match status" value="1"/>
</dbReference>
<dbReference type="EMBL" id="VOKX01000029">
    <property type="protein sequence ID" value="KAB7844432.1"/>
    <property type="molecule type" value="Genomic_DNA"/>
</dbReference>
<dbReference type="InterPro" id="IPR011990">
    <property type="entry name" value="TPR-like_helical_dom_sf"/>
</dbReference>
<dbReference type="AlphaFoldDB" id="A0A5N5W7D2"/>
<sequence length="137" mass="15164">MGDMVGEAASLNALGALHHDRGEHEQALRRCADALGVVERTVERSGLADVLFTLAKVHASRSERDEAIRLYRQACDIYHEQENWPNEAKARLLFTDVLVSVGDTDAAVRELERVIMLRELMGGAGVGEVRELLEGLR</sequence>
<name>A0A5N5W7D2_STRMB</name>
<evidence type="ECO:0000313" key="1">
    <source>
        <dbReference type="EMBL" id="KAB7844432.1"/>
    </source>
</evidence>
<gene>
    <name evidence="1" type="ORF">FRZ00_16170</name>
</gene>
<dbReference type="OrthoDB" id="3661636at2"/>
<dbReference type="SMART" id="SM00028">
    <property type="entry name" value="TPR"/>
    <property type="match status" value="2"/>
</dbReference>
<organism evidence="1 2">
    <name type="scientific">Streptomyces mobaraensis</name>
    <name type="common">Streptoverticillium mobaraense</name>
    <dbReference type="NCBI Taxonomy" id="35621"/>
    <lineage>
        <taxon>Bacteria</taxon>
        <taxon>Bacillati</taxon>
        <taxon>Actinomycetota</taxon>
        <taxon>Actinomycetes</taxon>
        <taxon>Kitasatosporales</taxon>
        <taxon>Streptomycetaceae</taxon>
        <taxon>Streptomyces</taxon>
    </lineage>
</organism>
<evidence type="ECO:0000313" key="2">
    <source>
        <dbReference type="Proteomes" id="UP000327000"/>
    </source>
</evidence>
<dbReference type="SUPFAM" id="SSF48452">
    <property type="entry name" value="TPR-like"/>
    <property type="match status" value="1"/>
</dbReference>
<dbReference type="Proteomes" id="UP000327000">
    <property type="component" value="Unassembled WGS sequence"/>
</dbReference>
<dbReference type="InterPro" id="IPR019734">
    <property type="entry name" value="TPR_rpt"/>
</dbReference>
<reference evidence="1 2" key="1">
    <citation type="journal article" date="2019" name="Microb. Cell Fact.">
        <title>Exploring novel herbicidin analogues by transcriptional regulator overexpression and MS/MS molecular networking.</title>
        <authorList>
            <person name="Shi Y."/>
            <person name="Gu R."/>
            <person name="Li Y."/>
            <person name="Wang X."/>
            <person name="Ren W."/>
            <person name="Li X."/>
            <person name="Wang L."/>
            <person name="Xie Y."/>
            <person name="Hong B."/>
        </authorList>
    </citation>
    <scope>NUCLEOTIDE SEQUENCE [LARGE SCALE GENOMIC DNA]</scope>
    <source>
        <strain evidence="1 2">US-43</strain>
    </source>
</reference>
<proteinExistence type="predicted"/>
<accession>A0A5N5W7D2</accession>
<protein>
    <submittedName>
        <fullName evidence="1">Tetratricopeptide repeat protein</fullName>
    </submittedName>
</protein>
<keyword evidence="2" id="KW-1185">Reference proteome</keyword>
<comment type="caution">
    <text evidence="1">The sequence shown here is derived from an EMBL/GenBank/DDBJ whole genome shotgun (WGS) entry which is preliminary data.</text>
</comment>